<dbReference type="HOGENOM" id="CLU_042073_0_0_1"/>
<keyword evidence="1" id="KW-1133">Transmembrane helix</keyword>
<name>A0A0A2VAG8_BEABA</name>
<dbReference type="InterPro" id="IPR005639">
    <property type="entry name" value="Pest_crys_dom_I"/>
</dbReference>
<comment type="caution">
    <text evidence="4">The sequence shown here is derived from an EMBL/GenBank/DDBJ whole genome shotgun (WGS) entry which is preliminary data.</text>
</comment>
<dbReference type="Pfam" id="PF03945">
    <property type="entry name" value="Endotoxin_N"/>
    <property type="match status" value="1"/>
</dbReference>
<dbReference type="Gene3D" id="1.20.190.10">
    <property type="entry name" value="Pesticidal crystal protein, N-terminal domain"/>
    <property type="match status" value="2"/>
</dbReference>
<dbReference type="InterPro" id="IPR036404">
    <property type="entry name" value="Jacalin-like_lectin_dom_sf"/>
</dbReference>
<dbReference type="Gene3D" id="2.100.10.30">
    <property type="entry name" value="Jacalin-like lectin domain"/>
    <property type="match status" value="1"/>
</dbReference>
<accession>A0A0A2VAG8</accession>
<dbReference type="SUPFAM" id="SSF56849">
    <property type="entry name" value="delta-Endotoxin (insectocide), N-terminal domain"/>
    <property type="match status" value="1"/>
</dbReference>
<feature type="domain" description="Jacalin-type lectin" evidence="2">
    <location>
        <begin position="387"/>
        <end position="467"/>
    </location>
</feature>
<evidence type="ECO:0000259" key="2">
    <source>
        <dbReference type="Pfam" id="PF01419"/>
    </source>
</evidence>
<dbReference type="GO" id="GO:0001907">
    <property type="term" value="P:symbiont-mediated killing of host cell"/>
    <property type="evidence" value="ECO:0007669"/>
    <property type="project" value="InterPro"/>
</dbReference>
<feature type="transmembrane region" description="Helical" evidence="1">
    <location>
        <begin position="42"/>
        <end position="65"/>
    </location>
</feature>
<dbReference type="InterPro" id="IPR036716">
    <property type="entry name" value="Pest_crys_N_sf"/>
</dbReference>
<feature type="domain" description="Pesticidal crystal protein" evidence="3">
    <location>
        <begin position="65"/>
        <end position="200"/>
    </location>
</feature>
<evidence type="ECO:0000313" key="4">
    <source>
        <dbReference type="EMBL" id="KGQ03060.1"/>
    </source>
</evidence>
<evidence type="ECO:0000259" key="3">
    <source>
        <dbReference type="Pfam" id="PF03945"/>
    </source>
</evidence>
<dbReference type="eggNOG" id="ENOG502SWHV">
    <property type="taxonomic scope" value="Eukaryota"/>
</dbReference>
<dbReference type="OrthoDB" id="4869116at2759"/>
<organism evidence="4 5">
    <name type="scientific">Beauveria bassiana D1-5</name>
    <dbReference type="NCBI Taxonomy" id="1245745"/>
    <lineage>
        <taxon>Eukaryota</taxon>
        <taxon>Fungi</taxon>
        <taxon>Dikarya</taxon>
        <taxon>Ascomycota</taxon>
        <taxon>Pezizomycotina</taxon>
        <taxon>Sordariomycetes</taxon>
        <taxon>Hypocreomycetidae</taxon>
        <taxon>Hypocreales</taxon>
        <taxon>Cordycipitaceae</taxon>
        <taxon>Beauveria</taxon>
    </lineage>
</organism>
<dbReference type="SUPFAM" id="SSF51101">
    <property type="entry name" value="Mannose-binding lectins"/>
    <property type="match status" value="1"/>
</dbReference>
<dbReference type="AlphaFoldDB" id="A0A0A2VAG8"/>
<dbReference type="Pfam" id="PF01419">
    <property type="entry name" value="Jacalin"/>
    <property type="match status" value="1"/>
</dbReference>
<reference evidence="4 5" key="1">
    <citation type="submission" date="2012-10" db="EMBL/GenBank/DDBJ databases">
        <title>Genome sequencing and analysis of entomopathogenic fungi Beauveria bassiana D1-5.</title>
        <authorList>
            <person name="Li Q."/>
            <person name="Wang L."/>
            <person name="Zhang Z."/>
            <person name="Wang Q."/>
            <person name="Ren J."/>
            <person name="Wang M."/>
            <person name="Xu W."/>
            <person name="Wang J."/>
            <person name="Lu Y."/>
            <person name="Du Q."/>
            <person name="Sun Z."/>
        </authorList>
    </citation>
    <scope>NUCLEOTIDE SEQUENCE [LARGE SCALE GENOMIC DNA]</scope>
    <source>
        <strain evidence="4 5">D1-5</strain>
    </source>
</reference>
<sequence>MKINEDIITSLANLTAPAIRHGNELEITETATLAVGLLTASVLANTGGCCFVPFLTLLNVVMLALSNRKKTPWDDMRPKIEAMINHKVQQYHLDTIHSQLRGLIENLGAVRLVYKQFNEAPPQNRERQGELLRLHHNALLMFLRASIPHYQMERHAVVSLPDFALAATIQIMMLGDALKNGLAWGYTPEFLRAIRDDLNAKTGLGTKINAVPKRTALTGTSAGIAPRAIGHGLQMQLLSDTIRQGEAEGWSAELIDTWKQAYSALSVQRRDISSGAGEEVLDYPTYVEQTYEHGRTLVNPPKPGQDLGPGSKVAAAMRALADYDSIMTIHVMTYAEYWPYITGEYVVPDSVLRSMDREVFAGPYGRWADRVPWSKTHPAPVRPRSGNITSLMVLAGESIDGFRQASGGRWGAHYGSSSDGLPYRINLGPNEIIENIEVTYGEKVGSLVFISNKARYGPYGSPRHTTTKPKKWKQALLHNATLGLSVNRTGYGLSSVHCTRWTGGAAAGCEGIYFGFRPLYIADDEHEPVQNYTNSAIGALANWGLT</sequence>
<keyword evidence="1" id="KW-0472">Membrane</keyword>
<keyword evidence="1" id="KW-0812">Transmembrane</keyword>
<gene>
    <name evidence="4" type="ORF">BBAD15_g11720</name>
</gene>
<dbReference type="InterPro" id="IPR001229">
    <property type="entry name" value="Jacalin-like_lectin_dom"/>
</dbReference>
<evidence type="ECO:0000256" key="1">
    <source>
        <dbReference type="SAM" id="Phobius"/>
    </source>
</evidence>
<evidence type="ECO:0000313" key="5">
    <source>
        <dbReference type="Proteomes" id="UP000030106"/>
    </source>
</evidence>
<dbReference type="Proteomes" id="UP000030106">
    <property type="component" value="Unassembled WGS sequence"/>
</dbReference>
<dbReference type="EMBL" id="ANFO01001289">
    <property type="protein sequence ID" value="KGQ03060.1"/>
    <property type="molecule type" value="Genomic_DNA"/>
</dbReference>
<dbReference type="GO" id="GO:0090729">
    <property type="term" value="F:toxin activity"/>
    <property type="evidence" value="ECO:0007669"/>
    <property type="project" value="InterPro"/>
</dbReference>
<protein>
    <submittedName>
        <fullName evidence="4">Pesticidal crystal protein cry3Ba</fullName>
    </submittedName>
</protein>
<proteinExistence type="predicted"/>